<dbReference type="Proteomes" id="UP000032866">
    <property type="component" value="Chromosome 1"/>
</dbReference>
<organism evidence="6 7">
    <name type="scientific">Burkholderia cepacia GG4</name>
    <dbReference type="NCBI Taxonomy" id="1009846"/>
    <lineage>
        <taxon>Bacteria</taxon>
        <taxon>Pseudomonadati</taxon>
        <taxon>Pseudomonadota</taxon>
        <taxon>Betaproteobacteria</taxon>
        <taxon>Burkholderiales</taxon>
        <taxon>Burkholderiaceae</taxon>
        <taxon>Burkholderia</taxon>
        <taxon>Burkholderia cepacia complex</taxon>
    </lineage>
</organism>
<accession>A0A9W3P7N1</accession>
<dbReference type="Pfam" id="PF05400">
    <property type="entry name" value="FliT"/>
    <property type="match status" value="1"/>
</dbReference>
<gene>
    <name evidence="6" type="ORF">GEM_0146</name>
</gene>
<dbReference type="EMBL" id="CP003774">
    <property type="protein sequence ID" value="AFQ46606.1"/>
    <property type="molecule type" value="Genomic_DNA"/>
</dbReference>
<proteinExistence type="predicted"/>
<keyword evidence="4" id="KW-0143">Chaperone</keyword>
<dbReference type="InterPro" id="IPR008622">
    <property type="entry name" value="FliT"/>
</dbReference>
<evidence type="ECO:0000256" key="3">
    <source>
        <dbReference type="ARBA" id="ARBA00022795"/>
    </source>
</evidence>
<evidence type="ECO:0000313" key="7">
    <source>
        <dbReference type="Proteomes" id="UP000032866"/>
    </source>
</evidence>
<evidence type="ECO:0000256" key="2">
    <source>
        <dbReference type="ARBA" id="ARBA00022490"/>
    </source>
</evidence>
<keyword evidence="3" id="KW-1005">Bacterial flagellum biogenesis</keyword>
<dbReference type="KEGG" id="bct:GEM_0146"/>
<dbReference type="AlphaFoldDB" id="A0A9W3P7N1"/>
<sequence length="101" mass="11085">MTMDSTTLLERVWSLTQAIEHAASMADWPGAARLVEQRSPLLMSLAAPQSPDALAILKRIEEIDAAVMADAQTTRRELQAEFQAAIGRTEAALQYQRIAGF</sequence>
<reference evidence="6 7" key="1">
    <citation type="journal article" date="2012" name="J. Bacteriol.">
        <title>Complete Genome Sequence of Burkholderia sp. Strain GG4, a Betaproteobacterium That Reduces 3-Oxo-N-Acylhomoserine Lactones and Produces Different N-Acylhomoserine Lactones.</title>
        <authorList>
            <person name="Hong K.W."/>
            <person name="Koh C.L."/>
            <person name="Sam C.K."/>
            <person name="Yin W.F."/>
            <person name="Chan K.G."/>
        </authorList>
    </citation>
    <scope>NUCLEOTIDE SEQUENCE [LARGE SCALE GENOMIC DNA]</scope>
    <source>
        <strain evidence="6 7">GG4</strain>
    </source>
</reference>
<keyword evidence="2" id="KW-0963">Cytoplasm</keyword>
<protein>
    <recommendedName>
        <fullName evidence="5">Flagellar protein FliT</fullName>
    </recommendedName>
</protein>
<dbReference type="GO" id="GO:0044781">
    <property type="term" value="P:bacterial-type flagellum organization"/>
    <property type="evidence" value="ECO:0007669"/>
    <property type="project" value="UniProtKB-KW"/>
</dbReference>
<name>A0A9W3P7N1_BURCE</name>
<evidence type="ECO:0000256" key="5">
    <source>
        <dbReference type="ARBA" id="ARBA00093797"/>
    </source>
</evidence>
<evidence type="ECO:0000256" key="4">
    <source>
        <dbReference type="ARBA" id="ARBA00023186"/>
    </source>
</evidence>
<evidence type="ECO:0000256" key="1">
    <source>
        <dbReference type="ARBA" id="ARBA00004514"/>
    </source>
</evidence>
<comment type="subcellular location">
    <subcellularLocation>
        <location evidence="1">Cytoplasm</location>
        <location evidence="1">Cytosol</location>
    </subcellularLocation>
</comment>
<dbReference type="RefSeq" id="WP_014895544.1">
    <property type="nucleotide sequence ID" value="NC_018513.1"/>
</dbReference>
<evidence type="ECO:0000313" key="6">
    <source>
        <dbReference type="EMBL" id="AFQ46606.1"/>
    </source>
</evidence>